<organism evidence="1 2">
    <name type="scientific">Salarchaeum japonicum</name>
    <dbReference type="NCBI Taxonomy" id="555573"/>
    <lineage>
        <taxon>Archaea</taxon>
        <taxon>Methanobacteriati</taxon>
        <taxon>Methanobacteriota</taxon>
        <taxon>Stenosarchaea group</taxon>
        <taxon>Halobacteria</taxon>
        <taxon>Halobacteriales</taxon>
        <taxon>Halobacteriaceae</taxon>
    </lineage>
</organism>
<dbReference type="AlphaFoldDB" id="A0AAV3SYJ4"/>
<evidence type="ECO:0008006" key="3">
    <source>
        <dbReference type="Google" id="ProtNLM"/>
    </source>
</evidence>
<dbReference type="SUPFAM" id="SSF52540">
    <property type="entry name" value="P-loop containing nucleoside triphosphate hydrolases"/>
    <property type="match status" value="1"/>
</dbReference>
<dbReference type="Proteomes" id="UP001500194">
    <property type="component" value="Unassembled WGS sequence"/>
</dbReference>
<evidence type="ECO:0000313" key="2">
    <source>
        <dbReference type="Proteomes" id="UP001500194"/>
    </source>
</evidence>
<evidence type="ECO:0000313" key="1">
    <source>
        <dbReference type="EMBL" id="GAA0644104.1"/>
    </source>
</evidence>
<dbReference type="Pfam" id="PF13671">
    <property type="entry name" value="AAA_33"/>
    <property type="match status" value="1"/>
</dbReference>
<gene>
    <name evidence="1" type="ORF">GCM10009019_02470</name>
</gene>
<name>A0AAV3SYJ4_9EURY</name>
<dbReference type="InterPro" id="IPR027417">
    <property type="entry name" value="P-loop_NTPase"/>
</dbReference>
<accession>A0AAV3SYJ4</accession>
<proteinExistence type="predicted"/>
<dbReference type="Gene3D" id="3.40.50.300">
    <property type="entry name" value="P-loop containing nucleotide triphosphate hydrolases"/>
    <property type="match status" value="1"/>
</dbReference>
<reference evidence="1 2" key="1">
    <citation type="journal article" date="2019" name="Int. J. Syst. Evol. Microbiol.">
        <title>The Global Catalogue of Microorganisms (GCM) 10K type strain sequencing project: providing services to taxonomists for standard genome sequencing and annotation.</title>
        <authorList>
            <consortium name="The Broad Institute Genomics Platform"/>
            <consortium name="The Broad Institute Genome Sequencing Center for Infectious Disease"/>
            <person name="Wu L."/>
            <person name="Ma J."/>
        </authorList>
    </citation>
    <scope>NUCLEOTIDE SEQUENCE [LARGE SCALE GENOMIC DNA]</scope>
    <source>
        <strain evidence="1 2">JCM 16327</strain>
    </source>
</reference>
<dbReference type="RefSeq" id="WP_227262032.1">
    <property type="nucleotide sequence ID" value="NZ_BAAADU010000002.1"/>
</dbReference>
<protein>
    <recommendedName>
        <fullName evidence="3">ATP-binding protein</fullName>
    </recommendedName>
</protein>
<comment type="caution">
    <text evidence="1">The sequence shown here is derived from an EMBL/GenBank/DDBJ whole genome shotgun (WGS) entry which is preliminary data.</text>
</comment>
<dbReference type="GeneID" id="68572643"/>
<keyword evidence="2" id="KW-1185">Reference proteome</keyword>
<sequence>MSLLVAFGPPAAGKTTLATRLAARFDAPVLHSDDYTTRTYERLLDDARHLLREHALVVLDGTFHDPDWRAWARDSGDTYFLYATADLDTCLRRDWERADSIGEPGVRTIHRAFREQDATADADFTVDTRILPEETTFSLASRRVADWLSP</sequence>
<dbReference type="EMBL" id="BAAADU010000002">
    <property type="protein sequence ID" value="GAA0644104.1"/>
    <property type="molecule type" value="Genomic_DNA"/>
</dbReference>